<protein>
    <recommendedName>
        <fullName evidence="6">Zn(2)-C6 fungal-type domain-containing protein</fullName>
    </recommendedName>
</protein>
<evidence type="ECO:0008006" key="6">
    <source>
        <dbReference type="Google" id="ProtNLM"/>
    </source>
</evidence>
<dbReference type="PANTHER" id="PTHR28049:SF1">
    <property type="entry name" value="DSC E3 UBIQUITIN LIGASE COMPLEX SUBUNIT 3"/>
    <property type="match status" value="1"/>
</dbReference>
<dbReference type="InterPro" id="IPR019413">
    <property type="entry name" value="Dsc3_ub-like_dom"/>
</dbReference>
<dbReference type="Pfam" id="PF00172">
    <property type="entry name" value="Zn_clus"/>
    <property type="match status" value="1"/>
</dbReference>
<dbReference type="Gene3D" id="4.10.240.10">
    <property type="entry name" value="Zn(2)-C6 fungal-type DNA-binding domain"/>
    <property type="match status" value="1"/>
</dbReference>
<dbReference type="CDD" id="cd00067">
    <property type="entry name" value="GAL4"/>
    <property type="match status" value="1"/>
</dbReference>
<accession>A0A5N5QQX5</accession>
<dbReference type="PROSITE" id="PS50048">
    <property type="entry name" value="ZN2_CY6_FUNGAL_2"/>
    <property type="match status" value="1"/>
</dbReference>
<dbReference type="InterPro" id="IPR021858">
    <property type="entry name" value="Fun_TF"/>
</dbReference>
<organism evidence="4 5">
    <name type="scientific">Ceratobasidium theobromae</name>
    <dbReference type="NCBI Taxonomy" id="1582974"/>
    <lineage>
        <taxon>Eukaryota</taxon>
        <taxon>Fungi</taxon>
        <taxon>Dikarya</taxon>
        <taxon>Basidiomycota</taxon>
        <taxon>Agaricomycotina</taxon>
        <taxon>Agaricomycetes</taxon>
        <taxon>Cantharellales</taxon>
        <taxon>Ceratobasidiaceae</taxon>
        <taxon>Ceratobasidium</taxon>
    </lineage>
</organism>
<dbReference type="InterPro" id="IPR045226">
    <property type="entry name" value="Dsc3"/>
</dbReference>
<dbReference type="EMBL" id="SSOP01000033">
    <property type="protein sequence ID" value="KAB5593627.1"/>
    <property type="molecule type" value="Genomic_DNA"/>
</dbReference>
<dbReference type="SUPFAM" id="SSF57701">
    <property type="entry name" value="Zn2/Cys6 DNA-binding domain"/>
    <property type="match status" value="1"/>
</dbReference>
<dbReference type="GO" id="GO:0000981">
    <property type="term" value="F:DNA-binding transcription factor activity, RNA polymerase II-specific"/>
    <property type="evidence" value="ECO:0007669"/>
    <property type="project" value="InterPro"/>
</dbReference>
<comment type="caution">
    <text evidence="4">The sequence shown here is derived from an EMBL/GenBank/DDBJ whole genome shotgun (WGS) entry which is preliminary data.</text>
</comment>
<dbReference type="Pfam" id="PF13373">
    <property type="entry name" value="Dsc3_C"/>
    <property type="match status" value="1"/>
</dbReference>
<dbReference type="OrthoDB" id="2556122at2759"/>
<dbReference type="AlphaFoldDB" id="A0A5N5QQX5"/>
<dbReference type="PROSITE" id="PS50053">
    <property type="entry name" value="UBIQUITIN_2"/>
    <property type="match status" value="1"/>
</dbReference>
<dbReference type="InterPro" id="IPR000626">
    <property type="entry name" value="Ubiquitin-like_dom"/>
</dbReference>
<keyword evidence="5" id="KW-1185">Reference proteome</keyword>
<dbReference type="InterPro" id="IPR036864">
    <property type="entry name" value="Zn2-C6_fun-type_DNA-bd_sf"/>
</dbReference>
<dbReference type="InterPro" id="IPR001138">
    <property type="entry name" value="Zn2Cys6_DnaBD"/>
</dbReference>
<dbReference type="Proteomes" id="UP000383932">
    <property type="component" value="Unassembled WGS sequence"/>
</dbReference>
<dbReference type="PANTHER" id="PTHR28049">
    <property type="entry name" value="TRANSMEMBRANE PROTEIN YOR223W"/>
    <property type="match status" value="1"/>
</dbReference>
<proteinExistence type="predicted"/>
<feature type="region of interest" description="Disordered" evidence="1">
    <location>
        <begin position="670"/>
        <end position="735"/>
    </location>
</feature>
<evidence type="ECO:0000313" key="4">
    <source>
        <dbReference type="EMBL" id="KAB5593627.1"/>
    </source>
</evidence>
<name>A0A5N5QQX5_9AGAM</name>
<sequence length="870" mass="97609">MEMTRQRSRKGCLTCRQKRKKCDEAKPYCVRCTRGDDHCIWPTSDRLAESSRFPQIPRIRPRTNLKTQPTHSISSPLQLPGQSESIQTLVGGTPAAERSDVSTLNLNDRNNISKNTSYPSFLRSSSGIGRPCVTAELAFNQLRFPLQTARDFGSAPQLSLRISRYTDRANPANFDVTLDEDEEEAFRTAEWFPRGQSILRSLICHGDQSSLLGALDSSRISEPSLNLFERFSNTESVRLAVLSSGTLLYSCLDPSVPPAALQRRAKCLIDAANIALQVEMRQPEISLGAKLAGTLEISGYYYHSGDLGSYVKSIEQATPIVKTLIGPGPLGFHKLHGADTLDIRMFAYCDIFSSIALSRPTKLVYDCNAEELVRENQQGPSHAVNDVGLEWMYGLPDGLAILTIKIINLRHSQMPPIDRIAEALKIETALRDWKVWPNQTINSIMRVQRMSTQEIWRHFVILYLYQSVYKATPSNEVAQKSVKQIVKLASTLRPGRNPDCLLYIPYFIAGTFAVSTQDRHFIKNRLFESGIGFLGCGLANALDELWKQSEGAHNHSDWTERQPPIERLSSQLSTMLSDKAKGKQRAIDDDDFETGPEQRRPITIRFTDHEPDLLLGVSRRDTIRELRALIRTLRPSLERRRLRLVHAGRILTDGARLVPWLEALEAHSRKASANATSRSPASSPTTAGFPRNSSSSLHEPNPDPLSDTWIHCSVGPEGEDVEGEEQPQQPEVAPLRGFDRLASAGFSAEDIESMRRQFHAQRPEVLDQDDEHARALEEQWVDNMDSGLPGPESSDGEPTYTPYFNGILMGFFIPLMPMFFLRELPPPAFFSDNVAQIEAPRSVVFSRRMQMALVAGFFANVVYGTLNYFY</sequence>
<feature type="domain" description="Ubiquitin-like" evidence="3">
    <location>
        <begin position="600"/>
        <end position="657"/>
    </location>
</feature>
<dbReference type="InterPro" id="IPR025390">
    <property type="entry name" value="Dsc3_C"/>
</dbReference>
<evidence type="ECO:0000313" key="5">
    <source>
        <dbReference type="Proteomes" id="UP000383932"/>
    </source>
</evidence>
<evidence type="ECO:0000259" key="3">
    <source>
        <dbReference type="PROSITE" id="PS50053"/>
    </source>
</evidence>
<dbReference type="PROSITE" id="PS00463">
    <property type="entry name" value="ZN2_CY6_FUNGAL_1"/>
    <property type="match status" value="1"/>
</dbReference>
<reference evidence="4 5" key="1">
    <citation type="journal article" date="2019" name="Fungal Biol. Biotechnol.">
        <title>Draft genome sequence of fastidious pathogen Ceratobasidium theobromae, which causes vascular-streak dieback in Theobroma cacao.</title>
        <authorList>
            <person name="Ali S.S."/>
            <person name="Asman A."/>
            <person name="Shao J."/>
            <person name="Firmansyah A.P."/>
            <person name="Susilo A.W."/>
            <person name="Rosmana A."/>
            <person name="McMahon P."/>
            <person name="Junaid M."/>
            <person name="Guest D."/>
            <person name="Kheng T.Y."/>
            <person name="Meinhardt L.W."/>
            <person name="Bailey B.A."/>
        </authorList>
    </citation>
    <scope>NUCLEOTIDE SEQUENCE [LARGE SCALE GENOMIC DNA]</scope>
    <source>
        <strain evidence="4 5">CT2</strain>
    </source>
</reference>
<dbReference type="GO" id="GO:0005783">
    <property type="term" value="C:endoplasmic reticulum"/>
    <property type="evidence" value="ECO:0007669"/>
    <property type="project" value="TreeGrafter"/>
</dbReference>
<feature type="compositionally biased region" description="Low complexity" evidence="1">
    <location>
        <begin position="671"/>
        <end position="687"/>
    </location>
</feature>
<evidence type="ECO:0000256" key="1">
    <source>
        <dbReference type="SAM" id="MobiDB-lite"/>
    </source>
</evidence>
<feature type="domain" description="Zn(2)-C6 fungal-type" evidence="2">
    <location>
        <begin position="11"/>
        <end position="41"/>
    </location>
</feature>
<evidence type="ECO:0000259" key="2">
    <source>
        <dbReference type="PROSITE" id="PS50048"/>
    </source>
</evidence>
<dbReference type="InterPro" id="IPR029071">
    <property type="entry name" value="Ubiquitin-like_domsf"/>
</dbReference>
<dbReference type="Pfam" id="PF10302">
    <property type="entry name" value="Dsc3_N"/>
    <property type="match status" value="1"/>
</dbReference>
<gene>
    <name evidence="4" type="ORF">CTheo_2920</name>
</gene>
<dbReference type="GO" id="GO:0044695">
    <property type="term" value="C:Dsc E3 ubiquitin ligase complex"/>
    <property type="evidence" value="ECO:0007669"/>
    <property type="project" value="InterPro"/>
</dbReference>
<dbReference type="SUPFAM" id="SSF54236">
    <property type="entry name" value="Ubiquitin-like"/>
    <property type="match status" value="1"/>
</dbReference>
<dbReference type="SMART" id="SM00066">
    <property type="entry name" value="GAL4"/>
    <property type="match status" value="1"/>
</dbReference>
<dbReference type="Pfam" id="PF11951">
    <property type="entry name" value="Fungal_trans_2"/>
    <property type="match status" value="1"/>
</dbReference>
<dbReference type="GO" id="GO:0008270">
    <property type="term" value="F:zinc ion binding"/>
    <property type="evidence" value="ECO:0007669"/>
    <property type="project" value="InterPro"/>
</dbReference>